<protein>
    <recommendedName>
        <fullName evidence="2">Thiol:disulfide interchange protein DsbD N-terminal domain-containing protein</fullName>
    </recommendedName>
</protein>
<dbReference type="Proteomes" id="UP001460888">
    <property type="component" value="Unassembled WGS sequence"/>
</dbReference>
<evidence type="ECO:0000259" key="2">
    <source>
        <dbReference type="Pfam" id="PF11412"/>
    </source>
</evidence>
<dbReference type="Gene3D" id="2.60.40.1250">
    <property type="entry name" value="Thiol:disulfide interchange protein DsbD, N-terminal domain"/>
    <property type="match status" value="1"/>
</dbReference>
<evidence type="ECO:0000313" key="3">
    <source>
        <dbReference type="EMBL" id="MES1930912.1"/>
    </source>
</evidence>
<gene>
    <name evidence="3" type="ORF">SADO_16753</name>
</gene>
<evidence type="ECO:0000256" key="1">
    <source>
        <dbReference type="SAM" id="MobiDB-lite"/>
    </source>
</evidence>
<dbReference type="Pfam" id="PF11412">
    <property type="entry name" value="DsbD_N"/>
    <property type="match status" value="1"/>
</dbReference>
<feature type="region of interest" description="Disordered" evidence="1">
    <location>
        <begin position="1"/>
        <end position="24"/>
    </location>
</feature>
<organism evidence="3 4">
    <name type="scientific">Salinisphaera dokdonensis CL-ES53</name>
    <dbReference type="NCBI Taxonomy" id="1304272"/>
    <lineage>
        <taxon>Bacteria</taxon>
        <taxon>Pseudomonadati</taxon>
        <taxon>Pseudomonadota</taxon>
        <taxon>Gammaproteobacteria</taxon>
        <taxon>Salinisphaerales</taxon>
        <taxon>Salinisphaeraceae</taxon>
        <taxon>Salinisphaera</taxon>
    </lineage>
</organism>
<sequence>MPTTESDEQSLTNPSAADKRDSKRDVIDFYAAPESSTVAQSGPARTRQFSAAHVSLQASREADTIKIELEIDSGWHINANPASFDFLIPTEIEVLADGSMLSTNLAYPFGDELDVGLEEPIRVYSGNVELTATLGEAAARDQPIVQAVVQACNDSGLCLPPSTISTSIPDAMTPSLP</sequence>
<dbReference type="EMBL" id="APND01000009">
    <property type="protein sequence ID" value="MES1930912.1"/>
    <property type="molecule type" value="Genomic_DNA"/>
</dbReference>
<feature type="domain" description="Thiol:disulfide interchange protein DsbD N-terminal" evidence="2">
    <location>
        <begin position="54"/>
        <end position="164"/>
    </location>
</feature>
<comment type="caution">
    <text evidence="3">The sequence shown here is derived from an EMBL/GenBank/DDBJ whole genome shotgun (WGS) entry which is preliminary data.</text>
</comment>
<accession>A0ABV2B5P4</accession>
<keyword evidence="4" id="KW-1185">Reference proteome</keyword>
<name>A0ABV2B5P4_9GAMM</name>
<dbReference type="InterPro" id="IPR028250">
    <property type="entry name" value="DsbDN"/>
</dbReference>
<evidence type="ECO:0000313" key="4">
    <source>
        <dbReference type="Proteomes" id="UP001460888"/>
    </source>
</evidence>
<dbReference type="InterPro" id="IPR036929">
    <property type="entry name" value="DsbDN_sf"/>
</dbReference>
<dbReference type="SUPFAM" id="SSF74863">
    <property type="entry name" value="Thiol:disulfide interchange protein DsbD, N-terminal domain (DsbD-alpha)"/>
    <property type="match status" value="1"/>
</dbReference>
<proteinExistence type="predicted"/>
<reference evidence="3 4" key="1">
    <citation type="submission" date="2013-03" db="EMBL/GenBank/DDBJ databases">
        <title>Salinisphaera dokdonensis CL-ES53 Genome Sequencing.</title>
        <authorList>
            <person name="Li C."/>
            <person name="Lai Q."/>
            <person name="Shao Z."/>
        </authorList>
    </citation>
    <scope>NUCLEOTIDE SEQUENCE [LARGE SCALE GENOMIC DNA]</scope>
    <source>
        <strain evidence="3 4">CL-ES53</strain>
    </source>
</reference>